<organism evidence="4 5">
    <name type="scientific">Mycetohabitans endofungorum</name>
    <dbReference type="NCBI Taxonomy" id="417203"/>
    <lineage>
        <taxon>Bacteria</taxon>
        <taxon>Pseudomonadati</taxon>
        <taxon>Pseudomonadota</taxon>
        <taxon>Betaproteobacteria</taxon>
        <taxon>Burkholderiales</taxon>
        <taxon>Burkholderiaceae</taxon>
        <taxon>Mycetohabitans</taxon>
    </lineage>
</organism>
<accession>A0A2P5KC28</accession>
<evidence type="ECO:0000313" key="4">
    <source>
        <dbReference type="EMBL" id="PPB84262.1"/>
    </source>
</evidence>
<dbReference type="OrthoDB" id="8554634at2"/>
<keyword evidence="3" id="KW-0732">Signal</keyword>
<dbReference type="GO" id="GO:0015562">
    <property type="term" value="F:efflux transmembrane transporter activity"/>
    <property type="evidence" value="ECO:0007669"/>
    <property type="project" value="InterPro"/>
</dbReference>
<name>A0A2P5KC28_9BURK</name>
<comment type="caution">
    <text evidence="4">The sequence shown here is derived from an EMBL/GenBank/DDBJ whole genome shotgun (WGS) entry which is preliminary data.</text>
</comment>
<dbReference type="Proteomes" id="UP000243096">
    <property type="component" value="Unassembled WGS sequence"/>
</dbReference>
<dbReference type="EMBL" id="PRDW01000004">
    <property type="protein sequence ID" value="PPB84262.1"/>
    <property type="molecule type" value="Genomic_DNA"/>
</dbReference>
<feature type="region of interest" description="Disordered" evidence="2">
    <location>
        <begin position="467"/>
        <end position="488"/>
    </location>
</feature>
<protein>
    <submittedName>
        <fullName evidence="4">Outer membrane protein TolC</fullName>
    </submittedName>
</protein>
<dbReference type="InterPro" id="IPR003423">
    <property type="entry name" value="OMP_efflux"/>
</dbReference>
<evidence type="ECO:0000256" key="3">
    <source>
        <dbReference type="SAM" id="SignalP"/>
    </source>
</evidence>
<dbReference type="RefSeq" id="WP_104077041.1">
    <property type="nucleotide sequence ID" value="NZ_CP062178.1"/>
</dbReference>
<dbReference type="InterPro" id="IPR010131">
    <property type="entry name" value="MdtP/NodT-like"/>
</dbReference>
<evidence type="ECO:0000256" key="1">
    <source>
        <dbReference type="ARBA" id="ARBA00007613"/>
    </source>
</evidence>
<feature type="signal peptide" evidence="3">
    <location>
        <begin position="1"/>
        <end position="25"/>
    </location>
</feature>
<dbReference type="PROSITE" id="PS51257">
    <property type="entry name" value="PROKAR_LIPOPROTEIN"/>
    <property type="match status" value="1"/>
</dbReference>
<evidence type="ECO:0000256" key="2">
    <source>
        <dbReference type="SAM" id="MobiDB-lite"/>
    </source>
</evidence>
<feature type="chain" id="PRO_5015159011" evidence="3">
    <location>
        <begin position="26"/>
        <end position="488"/>
    </location>
</feature>
<dbReference type="PANTHER" id="PTHR30203:SF24">
    <property type="entry name" value="BLR4935 PROTEIN"/>
    <property type="match status" value="1"/>
</dbReference>
<dbReference type="PANTHER" id="PTHR30203">
    <property type="entry name" value="OUTER MEMBRANE CATION EFFLUX PROTEIN"/>
    <property type="match status" value="1"/>
</dbReference>
<dbReference type="AlphaFoldDB" id="A0A2P5KC28"/>
<keyword evidence="5" id="KW-1185">Reference proteome</keyword>
<dbReference type="SUPFAM" id="SSF56954">
    <property type="entry name" value="Outer membrane efflux proteins (OEP)"/>
    <property type="match status" value="1"/>
</dbReference>
<evidence type="ECO:0000313" key="5">
    <source>
        <dbReference type="Proteomes" id="UP000243096"/>
    </source>
</evidence>
<sequence length="488" mass="52948">MRSRRARCRAVLTVALATTILAGCAVPPADGGFGAIADAASKRLGKQAVWVRTDEDRQAVAQRTRELLLRPLSIDDAVQVALLNNPGLQATYADLGIAQADLAQASRLPNPGFRFSRTHSNSNLSIERTFSLGLLSALTMPAVMRIEGAHVEQTNLALADAMLAVAADTRRAYIEAVAARQALQYAQQVVDSAQAGAELARRLREAGNWSKLDYARQQAFYAQAAAMLAKAQLQVSTEREKLTRVMGLWGDAIDYALPDRLPALPAERMALVDLEPWAIDQRLDVQAARLQARRVAASLGLTRATKMVNALDLGYMDNNETDKGHEHGYEISVEVPIFDWGGAKVARAEATYRQAVERLAQVALQARSQVRQSYAAYVTSYDVARHYRDEVLPVRKAISNEMLLRYNGMLASVFDLLADARDQADAVSASIDALKDFWLAETELERALGGRLPTAVAQHAGAVAAASVPVASQPTTHEPAAAHPREGH</sequence>
<dbReference type="Gene3D" id="1.20.1600.10">
    <property type="entry name" value="Outer membrane efflux proteins (OEP)"/>
    <property type="match status" value="1"/>
</dbReference>
<gene>
    <name evidence="4" type="ORF">B0O95_104215</name>
</gene>
<proteinExistence type="inferred from homology"/>
<reference evidence="4 5" key="1">
    <citation type="submission" date="2018-01" db="EMBL/GenBank/DDBJ databases">
        <title>Genomic Encyclopedia of Type Strains, Phase III (KMG-III): the genomes of soil and plant-associated and newly described type strains.</title>
        <authorList>
            <person name="Whitman W."/>
        </authorList>
    </citation>
    <scope>NUCLEOTIDE SEQUENCE [LARGE SCALE GENOMIC DNA]</scope>
    <source>
        <strain evidence="4 5">HKI456</strain>
    </source>
</reference>
<comment type="similarity">
    <text evidence="1">Belongs to the outer membrane factor (OMF) (TC 1.B.17) family.</text>
</comment>
<dbReference type="Pfam" id="PF02321">
    <property type="entry name" value="OEP"/>
    <property type="match status" value="2"/>
</dbReference>